<dbReference type="AlphaFoldDB" id="A0A0A8YSS1"/>
<protein>
    <submittedName>
        <fullName evidence="1">Uncharacterized protein</fullName>
    </submittedName>
</protein>
<reference evidence="1" key="1">
    <citation type="submission" date="2014-09" db="EMBL/GenBank/DDBJ databases">
        <authorList>
            <person name="Magalhaes I.L.F."/>
            <person name="Oliveira U."/>
            <person name="Santos F.R."/>
            <person name="Vidigal T.H.D.A."/>
            <person name="Brescovit A.D."/>
            <person name="Santos A.J."/>
        </authorList>
    </citation>
    <scope>NUCLEOTIDE SEQUENCE</scope>
    <source>
        <tissue evidence="1">Shoot tissue taken approximately 20 cm above the soil surface</tissue>
    </source>
</reference>
<sequence length="34" mass="3558">MFFFCINPAPCFDDLPGVLTLGSAWVCGGAYGMG</sequence>
<proteinExistence type="predicted"/>
<organism evidence="1">
    <name type="scientific">Arundo donax</name>
    <name type="common">Giant reed</name>
    <name type="synonym">Donax arundinaceus</name>
    <dbReference type="NCBI Taxonomy" id="35708"/>
    <lineage>
        <taxon>Eukaryota</taxon>
        <taxon>Viridiplantae</taxon>
        <taxon>Streptophyta</taxon>
        <taxon>Embryophyta</taxon>
        <taxon>Tracheophyta</taxon>
        <taxon>Spermatophyta</taxon>
        <taxon>Magnoliopsida</taxon>
        <taxon>Liliopsida</taxon>
        <taxon>Poales</taxon>
        <taxon>Poaceae</taxon>
        <taxon>PACMAD clade</taxon>
        <taxon>Arundinoideae</taxon>
        <taxon>Arundineae</taxon>
        <taxon>Arundo</taxon>
    </lineage>
</organism>
<name>A0A0A8YSS1_ARUDO</name>
<evidence type="ECO:0000313" key="1">
    <source>
        <dbReference type="EMBL" id="JAD25587.1"/>
    </source>
</evidence>
<reference evidence="1" key="2">
    <citation type="journal article" date="2015" name="Data Brief">
        <title>Shoot transcriptome of the giant reed, Arundo donax.</title>
        <authorList>
            <person name="Barrero R.A."/>
            <person name="Guerrero F.D."/>
            <person name="Moolhuijzen P."/>
            <person name="Goolsby J.A."/>
            <person name="Tidwell J."/>
            <person name="Bellgard S.E."/>
            <person name="Bellgard M.I."/>
        </authorList>
    </citation>
    <scope>NUCLEOTIDE SEQUENCE</scope>
    <source>
        <tissue evidence="1">Shoot tissue taken approximately 20 cm above the soil surface</tissue>
    </source>
</reference>
<accession>A0A0A8YSS1</accession>
<dbReference type="EMBL" id="GBRH01272308">
    <property type="protein sequence ID" value="JAD25587.1"/>
    <property type="molecule type" value="Transcribed_RNA"/>
</dbReference>